<dbReference type="GO" id="GO:0046983">
    <property type="term" value="F:protein dimerization activity"/>
    <property type="evidence" value="ECO:0007669"/>
    <property type="project" value="InterPro"/>
</dbReference>
<comment type="caution">
    <text evidence="2">The sequence shown here is derived from an EMBL/GenBank/DDBJ whole genome shotgun (WGS) entry which is preliminary data.</text>
</comment>
<dbReference type="Proteomes" id="UP000242146">
    <property type="component" value="Unassembled WGS sequence"/>
</dbReference>
<gene>
    <name evidence="2" type="ORF">DM01DRAFT_254159</name>
</gene>
<dbReference type="InterPro" id="IPR036638">
    <property type="entry name" value="HLH_DNA-bd_sf"/>
</dbReference>
<evidence type="ECO:0000313" key="2">
    <source>
        <dbReference type="EMBL" id="ORX61456.1"/>
    </source>
</evidence>
<name>A0A1X2GTY3_9FUNG</name>
<dbReference type="Gene3D" id="4.10.280.10">
    <property type="entry name" value="Helix-loop-helix DNA-binding domain"/>
    <property type="match status" value="1"/>
</dbReference>
<dbReference type="SUPFAM" id="SSF47459">
    <property type="entry name" value="HLH, helix-loop-helix DNA-binding domain"/>
    <property type="match status" value="1"/>
</dbReference>
<dbReference type="OrthoDB" id="5778525at2759"/>
<feature type="compositionally biased region" description="Basic and acidic residues" evidence="1">
    <location>
        <begin position="28"/>
        <end position="43"/>
    </location>
</feature>
<sequence length="60" mass="6870">MCQFTSPLSTYRTPTPANDTSPLVSRDLLSESERRANHIASEQKRRNMIRTGFKDMVDIV</sequence>
<feature type="region of interest" description="Disordered" evidence="1">
    <location>
        <begin position="1"/>
        <end position="43"/>
    </location>
</feature>
<feature type="compositionally biased region" description="Polar residues" evidence="1">
    <location>
        <begin position="1"/>
        <end position="23"/>
    </location>
</feature>
<dbReference type="AlphaFoldDB" id="A0A1X2GTY3"/>
<evidence type="ECO:0008006" key="4">
    <source>
        <dbReference type="Google" id="ProtNLM"/>
    </source>
</evidence>
<reference evidence="2 3" key="1">
    <citation type="submission" date="2016-07" db="EMBL/GenBank/DDBJ databases">
        <title>Pervasive Adenine N6-methylation of Active Genes in Fungi.</title>
        <authorList>
            <consortium name="DOE Joint Genome Institute"/>
            <person name="Mondo S.J."/>
            <person name="Dannebaum R.O."/>
            <person name="Kuo R.C."/>
            <person name="Labutti K."/>
            <person name="Haridas S."/>
            <person name="Kuo A."/>
            <person name="Salamov A."/>
            <person name="Ahrendt S.R."/>
            <person name="Lipzen A."/>
            <person name="Sullivan W."/>
            <person name="Andreopoulos W.B."/>
            <person name="Clum A."/>
            <person name="Lindquist E."/>
            <person name="Daum C."/>
            <person name="Ramamoorthy G.K."/>
            <person name="Gryganskyi A."/>
            <person name="Culley D."/>
            <person name="Magnuson J.K."/>
            <person name="James T.Y."/>
            <person name="O'Malley M.A."/>
            <person name="Stajich J.E."/>
            <person name="Spatafora J.W."/>
            <person name="Visel A."/>
            <person name="Grigoriev I.V."/>
        </authorList>
    </citation>
    <scope>NUCLEOTIDE SEQUENCE [LARGE SCALE GENOMIC DNA]</scope>
    <source>
        <strain evidence="2 3">NRRL 3301</strain>
    </source>
</reference>
<accession>A0A1X2GTY3</accession>
<protein>
    <recommendedName>
        <fullName evidence="4">BHLH domain-containing protein</fullName>
    </recommendedName>
</protein>
<feature type="non-terminal residue" evidence="2">
    <location>
        <position position="60"/>
    </location>
</feature>
<keyword evidence="3" id="KW-1185">Reference proteome</keyword>
<proteinExistence type="predicted"/>
<organism evidence="2 3">
    <name type="scientific">Hesseltinella vesiculosa</name>
    <dbReference type="NCBI Taxonomy" id="101127"/>
    <lineage>
        <taxon>Eukaryota</taxon>
        <taxon>Fungi</taxon>
        <taxon>Fungi incertae sedis</taxon>
        <taxon>Mucoromycota</taxon>
        <taxon>Mucoromycotina</taxon>
        <taxon>Mucoromycetes</taxon>
        <taxon>Mucorales</taxon>
        <taxon>Cunninghamellaceae</taxon>
        <taxon>Hesseltinella</taxon>
    </lineage>
</organism>
<evidence type="ECO:0000256" key="1">
    <source>
        <dbReference type="SAM" id="MobiDB-lite"/>
    </source>
</evidence>
<dbReference type="EMBL" id="MCGT01000003">
    <property type="protein sequence ID" value="ORX61456.1"/>
    <property type="molecule type" value="Genomic_DNA"/>
</dbReference>
<evidence type="ECO:0000313" key="3">
    <source>
        <dbReference type="Proteomes" id="UP000242146"/>
    </source>
</evidence>